<keyword evidence="5 10" id="KW-0378">Hydrolase</keyword>
<dbReference type="GO" id="GO:0034605">
    <property type="term" value="P:cellular response to heat"/>
    <property type="evidence" value="ECO:0007669"/>
    <property type="project" value="UniProtKB-UniRule"/>
</dbReference>
<dbReference type="NCBIfam" id="NF008053">
    <property type="entry name" value="PRK10787.1"/>
    <property type="match status" value="1"/>
</dbReference>
<dbReference type="Gene3D" id="2.30.130.40">
    <property type="entry name" value="LON domain-like"/>
    <property type="match status" value="1"/>
</dbReference>
<dbReference type="InterPro" id="IPR027417">
    <property type="entry name" value="P-loop_NTPase"/>
</dbReference>
<feature type="binding site" evidence="10 13">
    <location>
        <begin position="366"/>
        <end position="373"/>
    </location>
    <ligand>
        <name>ATP</name>
        <dbReference type="ChEBI" id="CHEBI:30616"/>
    </ligand>
</feature>
<feature type="region of interest" description="Disordered" evidence="16">
    <location>
        <begin position="794"/>
        <end position="813"/>
    </location>
</feature>
<evidence type="ECO:0000256" key="7">
    <source>
        <dbReference type="ARBA" id="ARBA00022840"/>
    </source>
</evidence>
<dbReference type="PROSITE" id="PS01046">
    <property type="entry name" value="LON_SER"/>
    <property type="match status" value="1"/>
</dbReference>
<dbReference type="EMBL" id="JAEKJA010000001">
    <property type="protein sequence ID" value="MBJ3774586.1"/>
    <property type="molecule type" value="Genomic_DNA"/>
</dbReference>
<evidence type="ECO:0000256" key="1">
    <source>
        <dbReference type="ARBA" id="ARBA00004496"/>
    </source>
</evidence>
<dbReference type="InterPro" id="IPR054594">
    <property type="entry name" value="Lon_lid"/>
</dbReference>
<dbReference type="Pfam" id="PF00004">
    <property type="entry name" value="AAA"/>
    <property type="match status" value="1"/>
</dbReference>
<dbReference type="EC" id="3.4.21.53" evidence="10 11"/>
<dbReference type="InterPro" id="IPR003111">
    <property type="entry name" value="Lon_prtase_N"/>
</dbReference>
<dbReference type="PROSITE" id="PS51786">
    <property type="entry name" value="LON_PROTEOLYTIC"/>
    <property type="match status" value="1"/>
</dbReference>
<comment type="subunit">
    <text evidence="10 11">Homohexamer. Organized in a ring with a central cavity.</text>
</comment>
<dbReference type="GO" id="GO:0005524">
    <property type="term" value="F:ATP binding"/>
    <property type="evidence" value="ECO:0007669"/>
    <property type="project" value="UniProtKB-UniRule"/>
</dbReference>
<feature type="domain" description="Lon N-terminal" evidence="18">
    <location>
        <begin position="21"/>
        <end position="214"/>
    </location>
</feature>
<dbReference type="Gene3D" id="1.20.5.5270">
    <property type="match status" value="1"/>
</dbReference>
<dbReference type="HAMAP" id="MF_01973">
    <property type="entry name" value="lon_bact"/>
    <property type="match status" value="1"/>
</dbReference>
<evidence type="ECO:0000256" key="3">
    <source>
        <dbReference type="ARBA" id="ARBA00022670"/>
    </source>
</evidence>
<evidence type="ECO:0000256" key="14">
    <source>
        <dbReference type="PROSITE-ProRule" id="PRU01122"/>
    </source>
</evidence>
<comment type="similarity">
    <text evidence="10 11 14 15">Belongs to the peptidase S16 family.</text>
</comment>
<keyword evidence="4 10" id="KW-0547">Nucleotide-binding</keyword>
<dbReference type="PANTHER" id="PTHR10046">
    <property type="entry name" value="ATP DEPENDENT LON PROTEASE FAMILY MEMBER"/>
    <property type="match status" value="1"/>
</dbReference>
<dbReference type="InterPro" id="IPR027065">
    <property type="entry name" value="Lon_Prtase"/>
</dbReference>
<dbReference type="CDD" id="cd19500">
    <property type="entry name" value="RecA-like_Lon"/>
    <property type="match status" value="1"/>
</dbReference>
<evidence type="ECO:0000256" key="15">
    <source>
        <dbReference type="RuleBase" id="RU000591"/>
    </source>
</evidence>
<dbReference type="PROSITE" id="PS51787">
    <property type="entry name" value="LON_N"/>
    <property type="match status" value="1"/>
</dbReference>
<dbReference type="Gene3D" id="3.30.230.10">
    <property type="match status" value="1"/>
</dbReference>
<feature type="active site" evidence="10 12">
    <location>
        <position position="690"/>
    </location>
</feature>
<dbReference type="FunFam" id="1.20.5.5270:FF:000002">
    <property type="entry name" value="Lon protease homolog"/>
    <property type="match status" value="1"/>
</dbReference>
<dbReference type="AlphaFoldDB" id="A0A934IGJ7"/>
<dbReference type="Gene3D" id="1.20.58.1480">
    <property type="match status" value="1"/>
</dbReference>
<dbReference type="PIRSF" id="PIRSF001174">
    <property type="entry name" value="Lon_proteas"/>
    <property type="match status" value="1"/>
</dbReference>
<dbReference type="NCBIfam" id="TIGR00763">
    <property type="entry name" value="lon"/>
    <property type="match status" value="1"/>
</dbReference>
<dbReference type="Pfam" id="PF02190">
    <property type="entry name" value="LON_substr_bdg"/>
    <property type="match status" value="1"/>
</dbReference>
<gene>
    <name evidence="10 19" type="primary">lon</name>
    <name evidence="19" type="ORF">JCR33_02745</name>
</gene>
<protein>
    <recommendedName>
        <fullName evidence="10 11">Lon protease</fullName>
        <ecNumber evidence="10 11">3.4.21.53</ecNumber>
    </recommendedName>
    <alternativeName>
        <fullName evidence="10">ATP-dependent protease La</fullName>
    </alternativeName>
</protein>
<dbReference type="InterPro" id="IPR014721">
    <property type="entry name" value="Ribsml_uS5_D2-typ_fold_subgr"/>
</dbReference>
<comment type="induction">
    <text evidence="10">By heat shock.</text>
</comment>
<evidence type="ECO:0000256" key="5">
    <source>
        <dbReference type="ARBA" id="ARBA00022801"/>
    </source>
</evidence>
<evidence type="ECO:0000256" key="6">
    <source>
        <dbReference type="ARBA" id="ARBA00022825"/>
    </source>
</evidence>
<dbReference type="InterPro" id="IPR015947">
    <property type="entry name" value="PUA-like_sf"/>
</dbReference>
<dbReference type="FunFam" id="3.30.230.10:FF:000010">
    <property type="entry name" value="Lon protease"/>
    <property type="match status" value="1"/>
</dbReference>
<dbReference type="FunFam" id="3.40.50.300:FF:000021">
    <property type="entry name" value="Lon protease homolog"/>
    <property type="match status" value="1"/>
</dbReference>
<dbReference type="InterPro" id="IPR020568">
    <property type="entry name" value="Ribosomal_Su5_D2-typ_SF"/>
</dbReference>
<evidence type="ECO:0000256" key="9">
    <source>
        <dbReference type="ARBA" id="ARBA00050665"/>
    </source>
</evidence>
<evidence type="ECO:0000256" key="8">
    <source>
        <dbReference type="ARBA" id="ARBA00023016"/>
    </source>
</evidence>
<evidence type="ECO:0000256" key="4">
    <source>
        <dbReference type="ARBA" id="ARBA00022741"/>
    </source>
</evidence>
<sequence>MTQSDDNRDTAARPASGNGTYPVLPLRDIVVFPHMVVPLFVGREKSIRALEEVMRADNQILLVTQREAGDDDPNPEGLFPIGTLATVLQLLKLPDGTVKVLVEGATRAKVETFTDREDYFEAKAATVDEPSFDETEAQALSRSVVSEFENYVKLNKKISPEVIAAVGQIEDYAKLADTVASHLVVKIPVKQEILATPSVIERFEKVLGIMNGEISVLQVEKRIRSRVKRQMEKTQREYYLNEQMRAIQKELGDGEDGKDELAEIEERIKSTKLSKEAREKAEAELKKLRQMSPMSAEATVVRNYLDWILSIPWKAPSRIKKDLEHAERVLETDHYGLDKVKERILEYLAVQARANKLKGPILCLVGPPGVGKTSLAKSIAKATGREYVRMSLGGVRDEAEIRGHRRTYIGSMPGKVIQSMKKAKKSNPLFLLDEIDKMGMDFRGDPSSALLEVLDPEQNSTFMDHYLEVEYDLSNVMFVTTANTLNIPPALMDRMEVIRIAGYTEDEKVEIARRHLISKAENDHGLKKGEFAIDDEALRTLIRRYTRESGVRNLEREIATLARKAVKEILSSKGEVKAVTVTPEKLEEYLGVPRYRYGQAELEDQVGVATGLAWTEVGGELLTIEGLMMPGKGKMTVTGNLRDVMKESISAAASYVRSRATDLGVEPPMFDRRDIHVHVPEGATPKDGPSAGIAMATAVVSVMTGIPIRRDLAMTGEITLRGRVLPIGGLKEKLLAALRGGISTVLIPEENAKDLADIPDNVKNALDIVPVSRMDEVLKRALVRMPEPIEWTEPTYTRAERTEDDESATFRAH</sequence>
<dbReference type="GO" id="GO:0016887">
    <property type="term" value="F:ATP hydrolysis activity"/>
    <property type="evidence" value="ECO:0007669"/>
    <property type="project" value="UniProtKB-UniRule"/>
</dbReference>
<dbReference type="InterPro" id="IPR046336">
    <property type="entry name" value="Lon_prtase_N_sf"/>
</dbReference>
<dbReference type="SMART" id="SM00464">
    <property type="entry name" value="LON"/>
    <property type="match status" value="1"/>
</dbReference>
<keyword evidence="2 10" id="KW-0963">Cytoplasm</keyword>
<evidence type="ECO:0000256" key="11">
    <source>
        <dbReference type="PIRNR" id="PIRNR001174"/>
    </source>
</evidence>
<dbReference type="PRINTS" id="PR00830">
    <property type="entry name" value="ENDOLAPTASE"/>
</dbReference>
<evidence type="ECO:0000256" key="2">
    <source>
        <dbReference type="ARBA" id="ARBA00022490"/>
    </source>
</evidence>
<comment type="catalytic activity">
    <reaction evidence="9 10 11 14">
        <text>Hydrolysis of proteins in presence of ATP.</text>
        <dbReference type="EC" id="3.4.21.53"/>
    </reaction>
</comment>
<dbReference type="Pfam" id="PF22667">
    <property type="entry name" value="Lon_lid"/>
    <property type="match status" value="1"/>
</dbReference>
<dbReference type="GO" id="GO:0006515">
    <property type="term" value="P:protein quality control for misfolded or incompletely synthesized proteins"/>
    <property type="evidence" value="ECO:0007669"/>
    <property type="project" value="UniProtKB-UniRule"/>
</dbReference>
<comment type="caution">
    <text evidence="19">The sequence shown here is derived from an EMBL/GenBank/DDBJ whole genome shotgun (WGS) entry which is preliminary data.</text>
</comment>
<feature type="active site" evidence="10 12">
    <location>
        <position position="733"/>
    </location>
</feature>
<dbReference type="GO" id="GO:0004176">
    <property type="term" value="F:ATP-dependent peptidase activity"/>
    <property type="evidence" value="ECO:0007669"/>
    <property type="project" value="UniProtKB-UniRule"/>
</dbReference>
<dbReference type="GO" id="GO:0043565">
    <property type="term" value="F:sequence-specific DNA binding"/>
    <property type="evidence" value="ECO:0007669"/>
    <property type="project" value="UniProtKB-UniRule"/>
</dbReference>
<evidence type="ECO:0000259" key="17">
    <source>
        <dbReference type="PROSITE" id="PS51786"/>
    </source>
</evidence>
<name>A0A934IGJ7_9HYPH</name>
<evidence type="ECO:0000256" key="10">
    <source>
        <dbReference type="HAMAP-Rule" id="MF_01973"/>
    </source>
</evidence>
<dbReference type="GO" id="GO:0004252">
    <property type="term" value="F:serine-type endopeptidase activity"/>
    <property type="evidence" value="ECO:0007669"/>
    <property type="project" value="UniProtKB-UniRule"/>
</dbReference>
<comment type="subcellular location">
    <subcellularLocation>
        <location evidence="1 10 11">Cytoplasm</location>
    </subcellularLocation>
</comment>
<comment type="function">
    <text evidence="10">ATP-dependent serine protease that mediates the selective degradation of mutant and abnormal proteins as well as certain short-lived regulatory proteins. Required for cellular homeostasis and for survival from DNA damage and developmental changes induced by stress. Degrades polypeptides processively to yield small peptide fragments that are 5 to 10 amino acids long. Binds to DNA in a double-stranded, site-specific manner.</text>
</comment>
<keyword evidence="8 10" id="KW-0346">Stress response</keyword>
<dbReference type="SMART" id="SM00382">
    <property type="entry name" value="AAA"/>
    <property type="match status" value="1"/>
</dbReference>
<evidence type="ECO:0000256" key="13">
    <source>
        <dbReference type="PIRSR" id="PIRSR001174-2"/>
    </source>
</evidence>
<dbReference type="InterPro" id="IPR003959">
    <property type="entry name" value="ATPase_AAA_core"/>
</dbReference>
<dbReference type="InterPro" id="IPR003593">
    <property type="entry name" value="AAA+_ATPase"/>
</dbReference>
<dbReference type="GO" id="GO:0005737">
    <property type="term" value="C:cytoplasm"/>
    <property type="evidence" value="ECO:0007669"/>
    <property type="project" value="UniProtKB-SubCell"/>
</dbReference>
<dbReference type="Proteomes" id="UP000609531">
    <property type="component" value="Unassembled WGS sequence"/>
</dbReference>
<evidence type="ECO:0000259" key="18">
    <source>
        <dbReference type="PROSITE" id="PS51787"/>
    </source>
</evidence>
<dbReference type="Gene3D" id="1.10.8.60">
    <property type="match status" value="1"/>
</dbReference>
<keyword evidence="20" id="KW-1185">Reference proteome</keyword>
<dbReference type="Gene3D" id="3.40.50.300">
    <property type="entry name" value="P-loop containing nucleotide triphosphate hydrolases"/>
    <property type="match status" value="1"/>
</dbReference>
<evidence type="ECO:0000313" key="20">
    <source>
        <dbReference type="Proteomes" id="UP000609531"/>
    </source>
</evidence>
<organism evidence="19 20">
    <name type="scientific">Acuticoccus mangrovi</name>
    <dbReference type="NCBI Taxonomy" id="2796142"/>
    <lineage>
        <taxon>Bacteria</taxon>
        <taxon>Pseudomonadati</taxon>
        <taxon>Pseudomonadota</taxon>
        <taxon>Alphaproteobacteria</taxon>
        <taxon>Hyphomicrobiales</taxon>
        <taxon>Amorphaceae</taxon>
        <taxon>Acuticoccus</taxon>
    </lineage>
</organism>
<accession>A0A934IGJ7</accession>
<feature type="domain" description="Lon proteolytic" evidence="17">
    <location>
        <begin position="603"/>
        <end position="784"/>
    </location>
</feature>
<evidence type="ECO:0000256" key="12">
    <source>
        <dbReference type="PIRSR" id="PIRSR001174-1"/>
    </source>
</evidence>
<dbReference type="InterPro" id="IPR027543">
    <property type="entry name" value="Lon_bac"/>
</dbReference>
<dbReference type="SUPFAM" id="SSF88697">
    <property type="entry name" value="PUA domain-like"/>
    <property type="match status" value="1"/>
</dbReference>
<evidence type="ECO:0000256" key="16">
    <source>
        <dbReference type="SAM" id="MobiDB-lite"/>
    </source>
</evidence>
<keyword evidence="7 10" id="KW-0067">ATP-binding</keyword>
<dbReference type="InterPro" id="IPR008268">
    <property type="entry name" value="Peptidase_S16_AS"/>
</dbReference>
<dbReference type="SUPFAM" id="SSF54211">
    <property type="entry name" value="Ribosomal protein S5 domain 2-like"/>
    <property type="match status" value="1"/>
</dbReference>
<reference evidence="19" key="1">
    <citation type="submission" date="2020-12" db="EMBL/GenBank/DDBJ databases">
        <title>Bacterial taxonomy.</title>
        <authorList>
            <person name="Pan X."/>
        </authorList>
    </citation>
    <scope>NUCLEOTIDE SEQUENCE</scope>
    <source>
        <strain evidence="19">B2012</strain>
    </source>
</reference>
<keyword evidence="6 10" id="KW-0720">Serine protease</keyword>
<dbReference type="InterPro" id="IPR004815">
    <property type="entry name" value="Lon_bac/euk-typ"/>
</dbReference>
<dbReference type="SUPFAM" id="SSF52540">
    <property type="entry name" value="P-loop containing nucleoside triphosphate hydrolases"/>
    <property type="match status" value="1"/>
</dbReference>
<keyword evidence="3 10" id="KW-0645">Protease</keyword>
<dbReference type="RefSeq" id="WP_198880453.1">
    <property type="nucleotide sequence ID" value="NZ_JAEKJA010000001.1"/>
</dbReference>
<dbReference type="InterPro" id="IPR008269">
    <property type="entry name" value="Lon_proteolytic"/>
</dbReference>
<evidence type="ECO:0000313" key="19">
    <source>
        <dbReference type="EMBL" id="MBJ3774586.1"/>
    </source>
</evidence>
<proteinExistence type="evidence at transcript level"/>
<dbReference type="Pfam" id="PF05362">
    <property type="entry name" value="Lon_C"/>
    <property type="match status" value="1"/>
</dbReference>